<evidence type="ECO:0000256" key="1">
    <source>
        <dbReference type="ARBA" id="ARBA00004418"/>
    </source>
</evidence>
<dbReference type="GO" id="GO:0042597">
    <property type="term" value="C:periplasmic space"/>
    <property type="evidence" value="ECO:0007669"/>
    <property type="project" value="UniProtKB-SubCell"/>
</dbReference>
<keyword evidence="3" id="KW-0732">Signal</keyword>
<comment type="similarity">
    <text evidence="5">Belongs to the bacterial solute-binding protein PotD/PotF family.</text>
</comment>
<dbReference type="PRINTS" id="PR00909">
    <property type="entry name" value="SPERMDNBNDNG"/>
</dbReference>
<keyword evidence="7" id="KW-1185">Reference proteome</keyword>
<protein>
    <recommendedName>
        <fullName evidence="5">Putrescine-binding periplasmic protein</fullName>
    </recommendedName>
</protein>
<evidence type="ECO:0000256" key="5">
    <source>
        <dbReference type="PIRNR" id="PIRNR019574"/>
    </source>
</evidence>
<evidence type="ECO:0000256" key="4">
    <source>
        <dbReference type="ARBA" id="ARBA00022764"/>
    </source>
</evidence>
<proteinExistence type="inferred from homology"/>
<dbReference type="CDD" id="cd13659">
    <property type="entry name" value="PBP2_PotF"/>
    <property type="match status" value="1"/>
</dbReference>
<evidence type="ECO:0000313" key="6">
    <source>
        <dbReference type="EMBL" id="SKA67578.1"/>
    </source>
</evidence>
<dbReference type="InterPro" id="IPR006059">
    <property type="entry name" value="SBP"/>
</dbReference>
<dbReference type="EMBL" id="FUYB01000001">
    <property type="protein sequence ID" value="SKA67578.1"/>
    <property type="molecule type" value="Genomic_DNA"/>
</dbReference>
<dbReference type="PANTHER" id="PTHR30222">
    <property type="entry name" value="SPERMIDINE/PUTRESCINE-BINDING PERIPLASMIC PROTEIN"/>
    <property type="match status" value="1"/>
</dbReference>
<evidence type="ECO:0000256" key="2">
    <source>
        <dbReference type="ARBA" id="ARBA00022448"/>
    </source>
</evidence>
<evidence type="ECO:0000313" key="7">
    <source>
        <dbReference type="Proteomes" id="UP000190460"/>
    </source>
</evidence>
<comment type="subcellular location">
    <subcellularLocation>
        <location evidence="1 5">Periplasm</location>
    </subcellularLocation>
</comment>
<reference evidence="6 7" key="1">
    <citation type="submission" date="2017-02" db="EMBL/GenBank/DDBJ databases">
        <authorList>
            <person name="Peterson S.W."/>
        </authorList>
    </citation>
    <scope>NUCLEOTIDE SEQUENCE [LARGE SCALE GENOMIC DNA]</scope>
    <source>
        <strain evidence="6 7">ATCC 49788</strain>
    </source>
</reference>
<evidence type="ECO:0000256" key="3">
    <source>
        <dbReference type="ARBA" id="ARBA00022729"/>
    </source>
</evidence>
<dbReference type="GO" id="GO:0019808">
    <property type="term" value="F:polyamine binding"/>
    <property type="evidence" value="ECO:0007669"/>
    <property type="project" value="InterPro"/>
</dbReference>
<keyword evidence="4 5" id="KW-0574">Periplasm</keyword>
<gene>
    <name evidence="6" type="ORF">SAMN02745130_00060</name>
</gene>
<dbReference type="Pfam" id="PF13416">
    <property type="entry name" value="SBP_bac_8"/>
    <property type="match status" value="1"/>
</dbReference>
<dbReference type="InterPro" id="IPR001188">
    <property type="entry name" value="Sperm_putr-bd"/>
</dbReference>
<dbReference type="PANTHER" id="PTHR30222:SF12">
    <property type="entry name" value="NORSPERMIDINE SENSOR"/>
    <property type="match status" value="1"/>
</dbReference>
<keyword evidence="2 5" id="KW-0813">Transport</keyword>
<organism evidence="6 7">
    <name type="scientific">Thiothrix eikelboomii</name>
    <dbReference type="NCBI Taxonomy" id="92487"/>
    <lineage>
        <taxon>Bacteria</taxon>
        <taxon>Pseudomonadati</taxon>
        <taxon>Pseudomonadota</taxon>
        <taxon>Gammaproteobacteria</taxon>
        <taxon>Thiotrichales</taxon>
        <taxon>Thiotrichaceae</taxon>
        <taxon>Thiothrix</taxon>
    </lineage>
</organism>
<dbReference type="STRING" id="92487.SAMN02745130_00060"/>
<dbReference type="GO" id="GO:0015846">
    <property type="term" value="P:polyamine transport"/>
    <property type="evidence" value="ECO:0007669"/>
    <property type="project" value="InterPro"/>
</dbReference>
<sequence length="372" mass="41633">MKETFAHFKKLAVSTMVATTLAFSVATPSTAEERSLNIYNWSDYIDNDVLKEFTEKTGIKVNYDVFDSNELLETKLSAGSSGYDLVVPTANFLARQIEAKIFQKLDKTKLPNLANSWDMVNERVAVYDPGQEYSVNYLWGTIGVGYSEEKVKKLLPDAPVDSWDMVFKPEVASKLAECGIYLLDSSTDIIPPALKYLGLDPNDFSKDNLKKAEELLLKVRPYIKKFHSSEFITALANGDICVAVGFSGDIFQAESRAAEAKNGITVKYVIPKEGSTMWFDQMAIPADAKNVAEAHEFINFVMEPKNIARISNAVSYANGNKPSQEFINKEILENPAIYPTEEVMKNLFTVKTLDNSTQRLFNRSWTTIKSGQ</sequence>
<comment type="function">
    <text evidence="5">Required for the activity of the bacterial periplasmic transport system of putrescine.</text>
</comment>
<dbReference type="SUPFAM" id="SSF53850">
    <property type="entry name" value="Periplasmic binding protein-like II"/>
    <property type="match status" value="1"/>
</dbReference>
<dbReference type="Proteomes" id="UP000190460">
    <property type="component" value="Unassembled WGS sequence"/>
</dbReference>
<dbReference type="AlphaFoldDB" id="A0A1T4VRU1"/>
<accession>A0A1T4VRU1</accession>
<name>A0A1T4VRU1_9GAMM</name>
<dbReference type="RefSeq" id="WP_200806999.1">
    <property type="nucleotide sequence ID" value="NZ_FUYB01000001.1"/>
</dbReference>
<dbReference type="Gene3D" id="3.40.190.10">
    <property type="entry name" value="Periplasmic binding protein-like II"/>
    <property type="match status" value="2"/>
</dbReference>
<dbReference type="PIRSF" id="PIRSF019574">
    <property type="entry name" value="Periplasmic_polyamine_BP"/>
    <property type="match status" value="1"/>
</dbReference>